<evidence type="ECO:0000256" key="10">
    <source>
        <dbReference type="RuleBase" id="RU361240"/>
    </source>
</evidence>
<dbReference type="InterPro" id="IPR041756">
    <property type="entry name" value="M28_SGAP-like"/>
</dbReference>
<keyword evidence="8 10" id="KW-0378">Hydrolase</keyword>
<keyword evidence="7 10" id="KW-0732">Signal</keyword>
<comment type="caution">
    <text evidence="13">The sequence shown here is derived from an EMBL/GenBank/DDBJ whole genome shotgun (WGS) entry which is preliminary data.</text>
</comment>
<evidence type="ECO:0000256" key="2">
    <source>
        <dbReference type="ARBA" id="ARBA00005634"/>
    </source>
</evidence>
<comment type="similarity">
    <text evidence="2">Belongs to the peptidase M28 family. M28B subfamily.</text>
</comment>
<evidence type="ECO:0000256" key="3">
    <source>
        <dbReference type="ARBA" id="ARBA00005957"/>
    </source>
</evidence>
<feature type="chain" id="PRO_5045011355" description="Peptide hydrolase" evidence="10">
    <location>
        <begin position="19"/>
        <end position="482"/>
    </location>
</feature>
<protein>
    <recommendedName>
        <fullName evidence="10">Peptide hydrolase</fullName>
        <ecNumber evidence="10">3.4.-.-</ecNumber>
    </recommendedName>
</protein>
<feature type="signal peptide" evidence="10">
    <location>
        <begin position="1"/>
        <end position="18"/>
    </location>
</feature>
<keyword evidence="5 10" id="KW-0645">Protease</keyword>
<evidence type="ECO:0000259" key="12">
    <source>
        <dbReference type="Pfam" id="PF04389"/>
    </source>
</evidence>
<dbReference type="InterPro" id="IPR045175">
    <property type="entry name" value="M28_fam"/>
</dbReference>
<accession>A0ABR2ZJK2</accession>
<dbReference type="SUPFAM" id="SSF53187">
    <property type="entry name" value="Zn-dependent exopeptidases"/>
    <property type="match status" value="1"/>
</dbReference>
<dbReference type="InterPro" id="IPR046450">
    <property type="entry name" value="PA_dom_sf"/>
</dbReference>
<dbReference type="CDD" id="cd03876">
    <property type="entry name" value="M28_SGAP_like"/>
    <property type="match status" value="1"/>
</dbReference>
<dbReference type="PANTHER" id="PTHR12147:SF26">
    <property type="entry name" value="PEPTIDASE M28 DOMAIN-CONTAINING PROTEIN"/>
    <property type="match status" value="1"/>
</dbReference>
<name>A0ABR2ZJK2_9AGAR</name>
<reference evidence="13 14" key="1">
    <citation type="submission" date="2024-05" db="EMBL/GenBank/DDBJ databases">
        <title>A draft genome resource for the thread blight pathogen Marasmius tenuissimus strain MS-2.</title>
        <authorList>
            <person name="Yulfo-Soto G.E."/>
            <person name="Baruah I.K."/>
            <person name="Amoako-Attah I."/>
            <person name="Bukari Y."/>
            <person name="Meinhardt L.W."/>
            <person name="Bailey B.A."/>
            <person name="Cohen S.P."/>
        </authorList>
    </citation>
    <scope>NUCLEOTIDE SEQUENCE [LARGE SCALE GENOMIC DNA]</scope>
    <source>
        <strain evidence="13 14">MS-2</strain>
    </source>
</reference>
<dbReference type="InterPro" id="IPR003137">
    <property type="entry name" value="PA_domain"/>
</dbReference>
<dbReference type="Proteomes" id="UP001437256">
    <property type="component" value="Unassembled WGS sequence"/>
</dbReference>
<evidence type="ECO:0000256" key="4">
    <source>
        <dbReference type="ARBA" id="ARBA00022438"/>
    </source>
</evidence>
<evidence type="ECO:0000313" key="14">
    <source>
        <dbReference type="Proteomes" id="UP001437256"/>
    </source>
</evidence>
<feature type="domain" description="PA" evidence="11">
    <location>
        <begin position="106"/>
        <end position="194"/>
    </location>
</feature>
<keyword evidence="9 10" id="KW-0862">Zinc</keyword>
<keyword evidence="14" id="KW-1185">Reference proteome</keyword>
<dbReference type="EC" id="3.4.-.-" evidence="10"/>
<evidence type="ECO:0000256" key="7">
    <source>
        <dbReference type="ARBA" id="ARBA00022729"/>
    </source>
</evidence>
<keyword evidence="4 13" id="KW-0031">Aminopeptidase</keyword>
<organism evidence="13 14">
    <name type="scientific">Marasmius tenuissimus</name>
    <dbReference type="NCBI Taxonomy" id="585030"/>
    <lineage>
        <taxon>Eukaryota</taxon>
        <taxon>Fungi</taxon>
        <taxon>Dikarya</taxon>
        <taxon>Basidiomycota</taxon>
        <taxon>Agaricomycotina</taxon>
        <taxon>Agaricomycetes</taxon>
        <taxon>Agaricomycetidae</taxon>
        <taxon>Agaricales</taxon>
        <taxon>Marasmiineae</taxon>
        <taxon>Marasmiaceae</taxon>
        <taxon>Marasmius</taxon>
    </lineage>
</organism>
<dbReference type="Pfam" id="PF02225">
    <property type="entry name" value="PA"/>
    <property type="match status" value="1"/>
</dbReference>
<evidence type="ECO:0000256" key="9">
    <source>
        <dbReference type="ARBA" id="ARBA00022833"/>
    </source>
</evidence>
<gene>
    <name evidence="13" type="primary">LAP2_2</name>
    <name evidence="13" type="ORF">AAF712_011408</name>
</gene>
<evidence type="ECO:0000256" key="1">
    <source>
        <dbReference type="ARBA" id="ARBA00001947"/>
    </source>
</evidence>
<evidence type="ECO:0000313" key="13">
    <source>
        <dbReference type="EMBL" id="KAL0061736.1"/>
    </source>
</evidence>
<proteinExistence type="inferred from homology"/>
<dbReference type="SUPFAM" id="SSF52025">
    <property type="entry name" value="PA domain"/>
    <property type="match status" value="1"/>
</dbReference>
<sequence>MIKPSFAGLAIIATLVTAFHLEQRSLVDSVNHAQKLQDFAYASPGRNRLFGSSGHNDTVDYIYETLTSLGDYYAPSPTYPATTLSPSDGEPVESTAFNYSPNGNATAELVPVANSGCKEEDYPTELSGKIGLVIRGGGCDFGEKSVLAGAAGASGAIIYNNVPGGGVGSLPPPPYPKGDYVPTLAVTKDTGMSLLESIVRGASIMANVVVDGSVTELAFTNNVIAETKCGNHDDVLFLGAHSDSVAVGPGINDDGSGSVALLEIAKQLAGSEVKNAVRFAWWSAEEAGLLGSEHWVSTASQKELNKVRLYLNFDMIASPNYALNVYAGDGSQFDMSGPPGSAEAEQLFHDYFKSVGLNSTSSELNGRSDYGPFLKAGVACGGLDTGAEGHKTAAEAEMFGGEAGVAYDVNYHQPGDTMDNLAHDALETNTKAIAHAVAVYSAGFDDLPAKDTTRTVVERSQSGVIGKREEDSGIYTGDLLIG</sequence>
<dbReference type="Gene3D" id="3.40.630.10">
    <property type="entry name" value="Zn peptidases"/>
    <property type="match status" value="1"/>
</dbReference>
<feature type="domain" description="Peptidase M28" evidence="12">
    <location>
        <begin position="222"/>
        <end position="436"/>
    </location>
</feature>
<dbReference type="Gene3D" id="3.50.30.30">
    <property type="match status" value="1"/>
</dbReference>
<dbReference type="PANTHER" id="PTHR12147">
    <property type="entry name" value="METALLOPEPTIDASE M28 FAMILY MEMBER"/>
    <property type="match status" value="1"/>
</dbReference>
<evidence type="ECO:0000256" key="5">
    <source>
        <dbReference type="ARBA" id="ARBA00022670"/>
    </source>
</evidence>
<evidence type="ECO:0000256" key="6">
    <source>
        <dbReference type="ARBA" id="ARBA00022723"/>
    </source>
</evidence>
<comment type="cofactor">
    <cofactor evidence="1">
        <name>Zn(2+)</name>
        <dbReference type="ChEBI" id="CHEBI:29105"/>
    </cofactor>
</comment>
<dbReference type="Pfam" id="PF04389">
    <property type="entry name" value="Peptidase_M28"/>
    <property type="match status" value="1"/>
</dbReference>
<dbReference type="GO" id="GO:0004177">
    <property type="term" value="F:aminopeptidase activity"/>
    <property type="evidence" value="ECO:0007669"/>
    <property type="project" value="UniProtKB-KW"/>
</dbReference>
<evidence type="ECO:0000259" key="11">
    <source>
        <dbReference type="Pfam" id="PF02225"/>
    </source>
</evidence>
<dbReference type="InterPro" id="IPR007484">
    <property type="entry name" value="Peptidase_M28"/>
</dbReference>
<comment type="similarity">
    <text evidence="3">Belongs to the peptidase M28 family. M28A subfamily.</text>
</comment>
<keyword evidence="6 10" id="KW-0479">Metal-binding</keyword>
<dbReference type="EMBL" id="JBBXMP010000124">
    <property type="protein sequence ID" value="KAL0061736.1"/>
    <property type="molecule type" value="Genomic_DNA"/>
</dbReference>
<evidence type="ECO:0000256" key="8">
    <source>
        <dbReference type="ARBA" id="ARBA00022801"/>
    </source>
</evidence>